<feature type="compositionally biased region" description="Polar residues" evidence="1">
    <location>
        <begin position="69"/>
        <end position="90"/>
    </location>
</feature>
<proteinExistence type="predicted"/>
<comment type="caution">
    <text evidence="2">The sequence shown here is derived from an EMBL/GenBank/DDBJ whole genome shotgun (WGS) entry which is preliminary data.</text>
</comment>
<name>A0ABU6T5I6_9FABA</name>
<evidence type="ECO:0000313" key="2">
    <source>
        <dbReference type="EMBL" id="MED6143977.1"/>
    </source>
</evidence>
<accession>A0ABU6T5I6</accession>
<organism evidence="2 3">
    <name type="scientific">Stylosanthes scabra</name>
    <dbReference type="NCBI Taxonomy" id="79078"/>
    <lineage>
        <taxon>Eukaryota</taxon>
        <taxon>Viridiplantae</taxon>
        <taxon>Streptophyta</taxon>
        <taxon>Embryophyta</taxon>
        <taxon>Tracheophyta</taxon>
        <taxon>Spermatophyta</taxon>
        <taxon>Magnoliopsida</taxon>
        <taxon>eudicotyledons</taxon>
        <taxon>Gunneridae</taxon>
        <taxon>Pentapetalae</taxon>
        <taxon>rosids</taxon>
        <taxon>fabids</taxon>
        <taxon>Fabales</taxon>
        <taxon>Fabaceae</taxon>
        <taxon>Papilionoideae</taxon>
        <taxon>50 kb inversion clade</taxon>
        <taxon>dalbergioids sensu lato</taxon>
        <taxon>Dalbergieae</taxon>
        <taxon>Pterocarpus clade</taxon>
        <taxon>Stylosanthes</taxon>
    </lineage>
</organism>
<evidence type="ECO:0000313" key="3">
    <source>
        <dbReference type="Proteomes" id="UP001341840"/>
    </source>
</evidence>
<reference evidence="2 3" key="1">
    <citation type="journal article" date="2023" name="Plants (Basel)">
        <title>Bridging the Gap: Combining Genomics and Transcriptomics Approaches to Understand Stylosanthes scabra, an Orphan Legume from the Brazilian Caatinga.</title>
        <authorList>
            <person name="Ferreira-Neto J.R.C."/>
            <person name="da Silva M.D."/>
            <person name="Binneck E."/>
            <person name="de Melo N.F."/>
            <person name="da Silva R.H."/>
            <person name="de Melo A.L.T.M."/>
            <person name="Pandolfi V."/>
            <person name="Bustamante F.O."/>
            <person name="Brasileiro-Vidal A.C."/>
            <person name="Benko-Iseppon A.M."/>
        </authorList>
    </citation>
    <scope>NUCLEOTIDE SEQUENCE [LARGE SCALE GENOMIC DNA]</scope>
    <source>
        <tissue evidence="2">Leaves</tissue>
    </source>
</reference>
<protein>
    <submittedName>
        <fullName evidence="2">Uncharacterized protein</fullName>
    </submittedName>
</protein>
<feature type="compositionally biased region" description="Basic and acidic residues" evidence="1">
    <location>
        <begin position="99"/>
        <end position="108"/>
    </location>
</feature>
<gene>
    <name evidence="2" type="ORF">PIB30_011222</name>
</gene>
<evidence type="ECO:0000256" key="1">
    <source>
        <dbReference type="SAM" id="MobiDB-lite"/>
    </source>
</evidence>
<sequence>MVFLMPAVETLHDLKEMLLRKMYLGSMHINRIAYRLHVVFPKKCLLVMGGFFSEQVIQLYVELVETSTTTAGTGPSNSGHDGGNLITTDPIQFATPGDRTGDESKSNEDYLTDIDEGSCVQVDE</sequence>
<dbReference type="Proteomes" id="UP001341840">
    <property type="component" value="Unassembled WGS sequence"/>
</dbReference>
<keyword evidence="3" id="KW-1185">Reference proteome</keyword>
<dbReference type="EMBL" id="JASCZI010090648">
    <property type="protein sequence ID" value="MED6143977.1"/>
    <property type="molecule type" value="Genomic_DNA"/>
</dbReference>
<feature type="region of interest" description="Disordered" evidence="1">
    <location>
        <begin position="69"/>
        <end position="110"/>
    </location>
</feature>